<dbReference type="Proteomes" id="UP000640426">
    <property type="component" value="Unassembled WGS sequence"/>
</dbReference>
<sequence length="104" mass="11010">MGFTAADALGSCCSSKPSIGYGDLIEPLQQERITTFGEVSELFGQPESAMLPKDLVDGHSLIDPQISKHLLSSMESEGPPETLPDGPLSSSDEREECQAMAAVV</sequence>
<protein>
    <submittedName>
        <fullName evidence="2">Uncharacterized protein</fullName>
    </submittedName>
</protein>
<reference evidence="3" key="1">
    <citation type="submission" date="2020-12" db="EMBL/GenBank/DDBJ databases">
        <title>Hymenobacter sp.</title>
        <authorList>
            <person name="Kim M.K."/>
        </authorList>
    </citation>
    <scope>NUCLEOTIDE SEQUENCE [LARGE SCALE GENOMIC DNA]</scope>
    <source>
        <strain evidence="3">BT553</strain>
    </source>
</reference>
<comment type="caution">
    <text evidence="2">The sequence shown here is derived from an EMBL/GenBank/DDBJ whole genome shotgun (WGS) entry which is preliminary data.</text>
</comment>
<gene>
    <name evidence="2" type="ORF">JAO74_14470</name>
</gene>
<evidence type="ECO:0000313" key="2">
    <source>
        <dbReference type="EMBL" id="MBJ6122999.1"/>
    </source>
</evidence>
<proteinExistence type="predicted"/>
<evidence type="ECO:0000256" key="1">
    <source>
        <dbReference type="SAM" id="MobiDB-lite"/>
    </source>
</evidence>
<evidence type="ECO:0000313" key="3">
    <source>
        <dbReference type="Proteomes" id="UP000640426"/>
    </source>
</evidence>
<feature type="region of interest" description="Disordered" evidence="1">
    <location>
        <begin position="69"/>
        <end position="104"/>
    </location>
</feature>
<accession>A0ABS0XSG5</accession>
<organism evidence="2 3">
    <name type="scientific">Sphingomonas mollis</name>
    <dbReference type="NCBI Taxonomy" id="2795726"/>
    <lineage>
        <taxon>Bacteria</taxon>
        <taxon>Pseudomonadati</taxon>
        <taxon>Pseudomonadota</taxon>
        <taxon>Alphaproteobacteria</taxon>
        <taxon>Sphingomonadales</taxon>
        <taxon>Sphingomonadaceae</taxon>
        <taxon>Sphingomonas</taxon>
    </lineage>
</organism>
<dbReference type="RefSeq" id="WP_199039572.1">
    <property type="nucleotide sequence ID" value="NZ_JAELXS010000008.1"/>
</dbReference>
<name>A0ABS0XSG5_9SPHN</name>
<keyword evidence="3" id="KW-1185">Reference proteome</keyword>
<dbReference type="EMBL" id="JAELXS010000008">
    <property type="protein sequence ID" value="MBJ6122999.1"/>
    <property type="molecule type" value="Genomic_DNA"/>
</dbReference>